<proteinExistence type="predicted"/>
<dbReference type="OrthoDB" id="2454838at2"/>
<evidence type="ECO:0000313" key="2">
    <source>
        <dbReference type="Proteomes" id="UP000010523"/>
    </source>
</evidence>
<dbReference type="PATRIC" id="fig|997296.3.peg.3461"/>
<dbReference type="RefSeq" id="WP_004438652.1">
    <property type="nucleotide sequence ID" value="NZ_AFEU01000003.1"/>
</dbReference>
<accession>I3DY43</accession>
<keyword evidence="2" id="KW-1185">Reference proteome</keyword>
<sequence>MRDHPVIEQINRTGFPNMISQPVHAGIDYFGSEILAGDEIVIDENTGEVVLKENLEDYLVEVYEFRFTTAE</sequence>
<dbReference type="InterPro" id="IPR018474">
    <property type="entry name" value="Uncharacterised_Yqai"/>
</dbReference>
<protein>
    <recommendedName>
        <fullName evidence="3">YqaI-like protein</fullName>
    </recommendedName>
</protein>
<dbReference type="eggNOG" id="ENOG502ZR3I">
    <property type="taxonomic scope" value="Bacteria"/>
</dbReference>
<dbReference type="AlphaFoldDB" id="I3DY43"/>
<dbReference type="STRING" id="997296.PB1_16444"/>
<dbReference type="SUPFAM" id="SSF160713">
    <property type="entry name" value="YqaI-like"/>
    <property type="match status" value="1"/>
</dbReference>
<evidence type="ECO:0000313" key="1">
    <source>
        <dbReference type="EMBL" id="EIJ79164.1"/>
    </source>
</evidence>
<dbReference type="Pfam" id="PF09466">
    <property type="entry name" value="Yqai"/>
    <property type="match status" value="1"/>
</dbReference>
<dbReference type="Proteomes" id="UP000010523">
    <property type="component" value="Unassembled WGS sequence"/>
</dbReference>
<dbReference type="Gene3D" id="3.30.40.30">
    <property type="entry name" value="YqaI domain"/>
    <property type="match status" value="1"/>
</dbReference>
<organism evidence="1 2">
    <name type="scientific">Bacillus methanolicus PB1</name>
    <dbReference type="NCBI Taxonomy" id="997296"/>
    <lineage>
        <taxon>Bacteria</taxon>
        <taxon>Bacillati</taxon>
        <taxon>Bacillota</taxon>
        <taxon>Bacilli</taxon>
        <taxon>Bacillales</taxon>
        <taxon>Bacillaceae</taxon>
        <taxon>Bacillus</taxon>
    </lineage>
</organism>
<reference evidence="1 2" key="1">
    <citation type="journal article" date="2012" name="Appl. Environ. Microbiol.">
        <title>Genome Sequence of Thermotolerant Bacillus methanolicus: Features and Regulation Related to Methylotrophy and Production of L-Lysine and L-Glutamate from Methanol.</title>
        <authorList>
            <person name="Heggeset T.M."/>
            <person name="Krog A."/>
            <person name="Balzer S."/>
            <person name="Wentzel A."/>
            <person name="Ellingsen T.E."/>
            <person name="Brautaset T."/>
        </authorList>
    </citation>
    <scope>NUCLEOTIDE SEQUENCE [LARGE SCALE GENOMIC DNA]</scope>
    <source>
        <strain evidence="1 2">PB1</strain>
    </source>
</reference>
<name>I3DY43_BACMT</name>
<dbReference type="InterPro" id="IPR023118">
    <property type="entry name" value="YqaI_dom_sf"/>
</dbReference>
<evidence type="ECO:0008006" key="3">
    <source>
        <dbReference type="Google" id="ProtNLM"/>
    </source>
</evidence>
<comment type="caution">
    <text evidence="1">The sequence shown here is derived from an EMBL/GenBank/DDBJ whole genome shotgun (WGS) entry which is preliminary data.</text>
</comment>
<dbReference type="EMBL" id="AFEU01000003">
    <property type="protein sequence ID" value="EIJ79164.1"/>
    <property type="molecule type" value="Genomic_DNA"/>
</dbReference>
<gene>
    <name evidence="1" type="ORF">PB1_16444</name>
</gene>